<keyword evidence="3" id="KW-1185">Reference proteome</keyword>
<gene>
    <name evidence="2" type="ORF">T23_03580</name>
</gene>
<evidence type="ECO:0000313" key="2">
    <source>
        <dbReference type="EMBL" id="BEH90256.1"/>
    </source>
</evidence>
<protein>
    <recommendedName>
        <fullName evidence="1">Mor transcription activator domain-containing protein</fullName>
    </recommendedName>
</protein>
<dbReference type="InterPro" id="IPR009057">
    <property type="entry name" value="Homeodomain-like_sf"/>
</dbReference>
<reference evidence="2" key="1">
    <citation type="journal article" date="2024" name="Int. J. Syst. Evol. Microbiol.">
        <title>Turicibacter faecis sp. nov., isolated from faeces of heart failure mouse model.</title>
        <authorList>
            <person name="Imamura Y."/>
            <person name="Motooka D."/>
            <person name="Nakajima Y."/>
            <person name="Ito S."/>
            <person name="Kitakaze M."/>
            <person name="Iida T."/>
            <person name="Nakamura S."/>
        </authorList>
    </citation>
    <scope>NUCLEOTIDE SEQUENCE</scope>
    <source>
        <strain evidence="2">TC023</strain>
    </source>
</reference>
<dbReference type="Pfam" id="PF08765">
    <property type="entry name" value="Mor"/>
    <property type="match status" value="1"/>
</dbReference>
<dbReference type="Proteomes" id="UP001432099">
    <property type="component" value="Chromosome"/>
</dbReference>
<sequence>MKGKAQDYNGIYSDMVEVLGEEMTHKIYQYYRGQQVSFPMRLYSKTYTEKYLKQHYNGKNLRDLARTLGYSERWIKQLIDQFGIESKET</sequence>
<organism evidence="2 3">
    <name type="scientific">Turicibacter faecis</name>
    <dbReference type="NCBI Taxonomy" id="2963365"/>
    <lineage>
        <taxon>Bacteria</taxon>
        <taxon>Bacillati</taxon>
        <taxon>Bacillota</taxon>
        <taxon>Erysipelotrichia</taxon>
        <taxon>Erysipelotrichales</taxon>
        <taxon>Turicibacteraceae</taxon>
        <taxon>Turicibacter</taxon>
    </lineage>
</organism>
<name>A0ABN6Z8R1_9FIRM</name>
<dbReference type="SUPFAM" id="SSF46689">
    <property type="entry name" value="Homeodomain-like"/>
    <property type="match status" value="1"/>
</dbReference>
<feature type="domain" description="Mor transcription activator" evidence="1">
    <location>
        <begin position="4"/>
        <end position="81"/>
    </location>
</feature>
<evidence type="ECO:0000259" key="1">
    <source>
        <dbReference type="Pfam" id="PF08765"/>
    </source>
</evidence>
<proteinExistence type="predicted"/>
<evidence type="ECO:0000313" key="3">
    <source>
        <dbReference type="Proteomes" id="UP001432099"/>
    </source>
</evidence>
<dbReference type="RefSeq" id="WP_161832925.1">
    <property type="nucleotide sequence ID" value="NZ_AP028127.1"/>
</dbReference>
<dbReference type="EMBL" id="AP028127">
    <property type="protein sequence ID" value="BEH90256.1"/>
    <property type="molecule type" value="Genomic_DNA"/>
</dbReference>
<accession>A0ABN6Z8R1</accession>
<dbReference type="InterPro" id="IPR014875">
    <property type="entry name" value="Mor_transcription_activator"/>
</dbReference>